<protein>
    <submittedName>
        <fullName evidence="1">Uncharacterized protein</fullName>
    </submittedName>
</protein>
<proteinExistence type="predicted"/>
<reference evidence="1" key="1">
    <citation type="submission" date="2014-09" db="EMBL/GenBank/DDBJ databases">
        <authorList>
            <person name="Magalhaes I.L.F."/>
            <person name="Oliveira U."/>
            <person name="Santos F.R."/>
            <person name="Vidigal T.H.D.A."/>
            <person name="Brescovit A.D."/>
            <person name="Santos A.J."/>
        </authorList>
    </citation>
    <scope>NUCLEOTIDE SEQUENCE</scope>
    <source>
        <tissue evidence="1">Shoot tissue taken approximately 20 cm above the soil surface</tissue>
    </source>
</reference>
<dbReference type="AlphaFoldDB" id="A0A0A9DTK1"/>
<name>A0A0A9DTK1_ARUDO</name>
<sequence>MVGTSCWLKAHDNHADNACHSAQCQYLPPKLYYSRPNQATNMLCACSISTTTGLKHNRVIRTPLRVVPNKGGNNETNVAHCN</sequence>
<reference evidence="1" key="2">
    <citation type="journal article" date="2015" name="Data Brief">
        <title>Shoot transcriptome of the giant reed, Arundo donax.</title>
        <authorList>
            <person name="Barrero R.A."/>
            <person name="Guerrero F.D."/>
            <person name="Moolhuijzen P."/>
            <person name="Goolsby J.A."/>
            <person name="Tidwell J."/>
            <person name="Bellgard S.E."/>
            <person name="Bellgard M.I."/>
        </authorList>
    </citation>
    <scope>NUCLEOTIDE SEQUENCE</scope>
    <source>
        <tissue evidence="1">Shoot tissue taken approximately 20 cm above the soil surface</tissue>
    </source>
</reference>
<organism evidence="1">
    <name type="scientific">Arundo donax</name>
    <name type="common">Giant reed</name>
    <name type="synonym">Donax arundinaceus</name>
    <dbReference type="NCBI Taxonomy" id="35708"/>
    <lineage>
        <taxon>Eukaryota</taxon>
        <taxon>Viridiplantae</taxon>
        <taxon>Streptophyta</taxon>
        <taxon>Embryophyta</taxon>
        <taxon>Tracheophyta</taxon>
        <taxon>Spermatophyta</taxon>
        <taxon>Magnoliopsida</taxon>
        <taxon>Liliopsida</taxon>
        <taxon>Poales</taxon>
        <taxon>Poaceae</taxon>
        <taxon>PACMAD clade</taxon>
        <taxon>Arundinoideae</taxon>
        <taxon>Arundineae</taxon>
        <taxon>Arundo</taxon>
    </lineage>
</organism>
<dbReference type="EMBL" id="GBRH01207872">
    <property type="protein sequence ID" value="JAD90023.1"/>
    <property type="molecule type" value="Transcribed_RNA"/>
</dbReference>
<evidence type="ECO:0000313" key="1">
    <source>
        <dbReference type="EMBL" id="JAD90023.1"/>
    </source>
</evidence>
<accession>A0A0A9DTK1</accession>